<proteinExistence type="predicted"/>
<dbReference type="AlphaFoldDB" id="A0A154QLC4"/>
<evidence type="ECO:0000259" key="1">
    <source>
        <dbReference type="PROSITE" id="PS50943"/>
    </source>
</evidence>
<dbReference type="GO" id="GO:0003677">
    <property type="term" value="F:DNA binding"/>
    <property type="evidence" value="ECO:0007669"/>
    <property type="project" value="InterPro"/>
</dbReference>
<dbReference type="InterPro" id="IPR001387">
    <property type="entry name" value="Cro/C1-type_HTH"/>
</dbReference>
<keyword evidence="3" id="KW-1185">Reference proteome</keyword>
<comment type="caution">
    <text evidence="2">The sequence shown here is derived from an EMBL/GenBank/DDBJ whole genome shotgun (WGS) entry which is preliminary data.</text>
</comment>
<dbReference type="Proteomes" id="UP000076131">
    <property type="component" value="Unassembled WGS sequence"/>
</dbReference>
<dbReference type="Gene3D" id="1.10.260.40">
    <property type="entry name" value="lambda repressor-like DNA-binding domains"/>
    <property type="match status" value="1"/>
</dbReference>
<feature type="domain" description="HTH cro/C1-type" evidence="1">
    <location>
        <begin position="28"/>
        <end position="83"/>
    </location>
</feature>
<dbReference type="PROSITE" id="PS50943">
    <property type="entry name" value="HTH_CROC1"/>
    <property type="match status" value="1"/>
</dbReference>
<evidence type="ECO:0000313" key="2">
    <source>
        <dbReference type="EMBL" id="KZC25064.1"/>
    </source>
</evidence>
<dbReference type="SMART" id="SM00530">
    <property type="entry name" value="HTH_XRE"/>
    <property type="match status" value="1"/>
</dbReference>
<dbReference type="STRING" id="416169.RHOFW104T7_05530"/>
<gene>
    <name evidence="2" type="ORF">RHOFW104T7_05530</name>
</gene>
<reference evidence="2 3" key="1">
    <citation type="journal article" date="2016" name="MBio">
        <title>Lateral Gene Transfer in a Heavy Metal-Contaminated-Groundwater Microbial Community.</title>
        <authorList>
            <person name="Hemme C.L."/>
            <person name="Green S.J."/>
            <person name="Rishishwar L."/>
            <person name="Prakash O."/>
            <person name="Pettenato A."/>
            <person name="Chakraborty R."/>
            <person name="Deutschbauer A.M."/>
            <person name="Van Nostrand J.D."/>
            <person name="Wu L."/>
            <person name="He Z."/>
            <person name="Jordan I.K."/>
            <person name="Hazen T.C."/>
            <person name="Arkin A.P."/>
            <person name="Kostka J.E."/>
            <person name="Zhou J."/>
        </authorList>
    </citation>
    <scope>NUCLEOTIDE SEQUENCE [LARGE SCALE GENOMIC DNA]</scope>
    <source>
        <strain evidence="2 3">FW104-T7</strain>
    </source>
</reference>
<accession>A0A154QLC4</accession>
<dbReference type="InterPro" id="IPR010982">
    <property type="entry name" value="Lambda_DNA-bd_dom_sf"/>
</dbReference>
<dbReference type="CDD" id="cd00093">
    <property type="entry name" value="HTH_XRE"/>
    <property type="match status" value="1"/>
</dbReference>
<dbReference type="EMBL" id="LVJS01000012">
    <property type="protein sequence ID" value="KZC25064.1"/>
    <property type="molecule type" value="Genomic_DNA"/>
</dbReference>
<sequence>MSLADRQALLAQLQAELLDGRTGIGAAVRRLRTELTGLRQDQFARMCRISLNTLQQLEHDQGNPTVRTLNAVFAPFGMRVGIVPRTPPAATDARP</sequence>
<name>A0A154QLC4_9GAMM</name>
<dbReference type="eggNOG" id="COG1396">
    <property type="taxonomic scope" value="Bacteria"/>
</dbReference>
<dbReference type="SUPFAM" id="SSF47413">
    <property type="entry name" value="lambda repressor-like DNA-binding domains"/>
    <property type="match status" value="1"/>
</dbReference>
<dbReference type="Pfam" id="PF01381">
    <property type="entry name" value="HTH_3"/>
    <property type="match status" value="1"/>
</dbReference>
<evidence type="ECO:0000313" key="3">
    <source>
        <dbReference type="Proteomes" id="UP000076131"/>
    </source>
</evidence>
<protein>
    <submittedName>
        <fullName evidence="2">Transcriptional regulator</fullName>
    </submittedName>
</protein>
<organism evidence="2 3">
    <name type="scientific">Rhodanobacter thiooxydans</name>
    <dbReference type="NCBI Taxonomy" id="416169"/>
    <lineage>
        <taxon>Bacteria</taxon>
        <taxon>Pseudomonadati</taxon>
        <taxon>Pseudomonadota</taxon>
        <taxon>Gammaproteobacteria</taxon>
        <taxon>Lysobacterales</taxon>
        <taxon>Rhodanobacteraceae</taxon>
        <taxon>Rhodanobacter</taxon>
    </lineage>
</organism>